<feature type="domain" description="AB hydrolase-1" evidence="1">
    <location>
        <begin position="14"/>
        <end position="257"/>
    </location>
</feature>
<dbReference type="InterPro" id="IPR029058">
    <property type="entry name" value="AB_hydrolase_fold"/>
</dbReference>
<dbReference type="AlphaFoldDB" id="A0A4R0IGJ9"/>
<evidence type="ECO:0000259" key="1">
    <source>
        <dbReference type="Pfam" id="PF00561"/>
    </source>
</evidence>
<proteinExistence type="predicted"/>
<dbReference type="InterPro" id="IPR000073">
    <property type="entry name" value="AB_hydrolase_1"/>
</dbReference>
<keyword evidence="2" id="KW-0378">Hydrolase</keyword>
<dbReference type="GO" id="GO:0016020">
    <property type="term" value="C:membrane"/>
    <property type="evidence" value="ECO:0007669"/>
    <property type="project" value="TreeGrafter"/>
</dbReference>
<dbReference type="RefSeq" id="WP_131290631.1">
    <property type="nucleotide sequence ID" value="NZ_SJKA01000006.1"/>
</dbReference>
<accession>A0A4R0IGJ9</accession>
<organism evidence="2 3">
    <name type="scientific">Kribbella sindirgiensis</name>
    <dbReference type="NCBI Taxonomy" id="1124744"/>
    <lineage>
        <taxon>Bacteria</taxon>
        <taxon>Bacillati</taxon>
        <taxon>Actinomycetota</taxon>
        <taxon>Actinomycetes</taxon>
        <taxon>Propionibacteriales</taxon>
        <taxon>Kribbellaceae</taxon>
        <taxon>Kribbella</taxon>
    </lineage>
</organism>
<dbReference type="Gene3D" id="3.40.50.1820">
    <property type="entry name" value="alpha/beta hydrolase"/>
    <property type="match status" value="1"/>
</dbReference>
<evidence type="ECO:0000313" key="2">
    <source>
        <dbReference type="EMBL" id="TCC32461.1"/>
    </source>
</evidence>
<reference evidence="2 3" key="1">
    <citation type="submission" date="2019-02" db="EMBL/GenBank/DDBJ databases">
        <title>Kribbella capetownensis sp. nov. and Kribbella speibonae sp. nov., isolated from soil.</title>
        <authorList>
            <person name="Curtis S.M."/>
            <person name="Norton I."/>
            <person name="Everest G.J."/>
            <person name="Meyers P.R."/>
        </authorList>
    </citation>
    <scope>NUCLEOTIDE SEQUENCE [LARGE SCALE GENOMIC DNA]</scope>
    <source>
        <strain evidence="2 3">DSM 27082</strain>
    </source>
</reference>
<gene>
    <name evidence="2" type="ORF">E0H50_19985</name>
</gene>
<dbReference type="GO" id="GO:0046464">
    <property type="term" value="P:acylglycerol catabolic process"/>
    <property type="evidence" value="ECO:0007669"/>
    <property type="project" value="TreeGrafter"/>
</dbReference>
<dbReference type="Pfam" id="PF00561">
    <property type="entry name" value="Abhydrolase_1"/>
    <property type="match status" value="1"/>
</dbReference>
<comment type="caution">
    <text evidence="2">The sequence shown here is derived from an EMBL/GenBank/DDBJ whole genome shotgun (WGS) entry which is preliminary data.</text>
</comment>
<dbReference type="EMBL" id="SJKA01000006">
    <property type="protein sequence ID" value="TCC32461.1"/>
    <property type="molecule type" value="Genomic_DNA"/>
</dbReference>
<dbReference type="PRINTS" id="PR00412">
    <property type="entry name" value="EPOXHYDRLASE"/>
</dbReference>
<dbReference type="SUPFAM" id="SSF53474">
    <property type="entry name" value="alpha/beta-Hydrolases"/>
    <property type="match status" value="1"/>
</dbReference>
<dbReference type="OrthoDB" id="2987348at2"/>
<name>A0A4R0IGJ9_9ACTN</name>
<evidence type="ECO:0000313" key="3">
    <source>
        <dbReference type="Proteomes" id="UP000292695"/>
    </source>
</evidence>
<dbReference type="InterPro" id="IPR000639">
    <property type="entry name" value="Epox_hydrolase-like"/>
</dbReference>
<dbReference type="PANTHER" id="PTHR43798">
    <property type="entry name" value="MONOACYLGLYCEROL LIPASE"/>
    <property type="match status" value="1"/>
</dbReference>
<dbReference type="GO" id="GO:0047372">
    <property type="term" value="F:monoacylglycerol lipase activity"/>
    <property type="evidence" value="ECO:0007669"/>
    <property type="project" value="TreeGrafter"/>
</dbReference>
<dbReference type="PANTHER" id="PTHR43798:SF33">
    <property type="entry name" value="HYDROLASE, PUTATIVE (AFU_ORTHOLOGUE AFUA_2G14860)-RELATED"/>
    <property type="match status" value="1"/>
</dbReference>
<dbReference type="InterPro" id="IPR050266">
    <property type="entry name" value="AB_hydrolase_sf"/>
</dbReference>
<keyword evidence="3" id="KW-1185">Reference proteome</keyword>
<protein>
    <submittedName>
        <fullName evidence="2">Alpha/beta hydrolase</fullName>
    </submittedName>
</protein>
<sequence length="271" mass="29875">MVGTADVLDRGSGPAFVCLHGFPQNMSAWDQVADHLVAAGFRVIAPNMRGYRSASELGPRQDYTSTKLAEDVLAILSELEVSEAAVVGHDLGASVAWEVARIAPKQVTRIFSLAAPHPAAFVQACLSSAQLLRAWYVLGAQSTALALKLFSPRDAGSARRLVTFLSERGLVSPEVDRYLDYLRSDHRFESALRWYQAMPLNDPRSVWTKAEVPATVIWGKQDPFTNGRSVDLTCQWTNSTCSVHRLPDAGHWLLDYNAKPVSEILIEDMKH</sequence>
<dbReference type="Proteomes" id="UP000292695">
    <property type="component" value="Unassembled WGS sequence"/>
</dbReference>